<keyword evidence="3" id="KW-0863">Zinc-finger</keyword>
<reference evidence="6" key="1">
    <citation type="journal article" date="2020" name="Nature">
        <title>Giant virus diversity and host interactions through global metagenomics.</title>
        <authorList>
            <person name="Schulz F."/>
            <person name="Roux S."/>
            <person name="Paez-Espino D."/>
            <person name="Jungbluth S."/>
            <person name="Walsh D.A."/>
            <person name="Denef V.J."/>
            <person name="McMahon K.D."/>
            <person name="Konstantinidis K.T."/>
            <person name="Eloe-Fadrosh E.A."/>
            <person name="Kyrpides N.C."/>
            <person name="Woyke T."/>
        </authorList>
    </citation>
    <scope>NUCLEOTIDE SEQUENCE</scope>
    <source>
        <strain evidence="6">GVMAG-M-3300023184-160</strain>
    </source>
</reference>
<dbReference type="Pfam" id="PF01556">
    <property type="entry name" value="DnaJ_C"/>
    <property type="match status" value="1"/>
</dbReference>
<dbReference type="GO" id="GO:0030544">
    <property type="term" value="F:Hsp70 protein binding"/>
    <property type="evidence" value="ECO:0007669"/>
    <property type="project" value="InterPro"/>
</dbReference>
<sequence>MDPYQILNVSRDASESQIKKAYRELSFKHHPDRNPGSDTSAKMQQINEAYEILGDPARKEAHDHPVNPMEQMLNELFKRDGRGFDEDPFIQMFQGHGFQQGFPPGFNPGFPGHFHFSTMQTTLETSVELTYEQAYLGHSIPILVERIVQQGGNHSKITEKIYVNTCPGIDHGECIEIPEKGNQFQQHKGALRVLVNVKPHAMFQRRGIDLVYPIHLSFKDSLCGFEVAVQHLDGSQYKIKNNPGTVILHGQEKSVKGKGFIRDDRKGDLLLQFHVIAPPSLSLEQVAILEQVFSDKVDNVDKSDKSNVE</sequence>
<dbReference type="PANTHER" id="PTHR43888">
    <property type="entry name" value="DNAJ-LIKE-2, ISOFORM A-RELATED"/>
    <property type="match status" value="1"/>
</dbReference>
<dbReference type="SUPFAM" id="SSF49493">
    <property type="entry name" value="HSP40/DnaJ peptide-binding domain"/>
    <property type="match status" value="2"/>
</dbReference>
<evidence type="ECO:0000313" key="6">
    <source>
        <dbReference type="EMBL" id="QHT81827.1"/>
    </source>
</evidence>
<dbReference type="Pfam" id="PF00226">
    <property type="entry name" value="DnaJ"/>
    <property type="match status" value="1"/>
</dbReference>
<evidence type="ECO:0000256" key="4">
    <source>
        <dbReference type="ARBA" id="ARBA00022833"/>
    </source>
</evidence>
<evidence type="ECO:0000259" key="5">
    <source>
        <dbReference type="PROSITE" id="PS50076"/>
    </source>
</evidence>
<dbReference type="EMBL" id="MN739993">
    <property type="protein sequence ID" value="QHT81827.1"/>
    <property type="molecule type" value="Genomic_DNA"/>
</dbReference>
<evidence type="ECO:0000256" key="2">
    <source>
        <dbReference type="ARBA" id="ARBA00022737"/>
    </source>
</evidence>
<dbReference type="InterPro" id="IPR036869">
    <property type="entry name" value="J_dom_sf"/>
</dbReference>
<dbReference type="GO" id="GO:0008270">
    <property type="term" value="F:zinc ion binding"/>
    <property type="evidence" value="ECO:0007669"/>
    <property type="project" value="UniProtKB-KW"/>
</dbReference>
<dbReference type="InterPro" id="IPR002939">
    <property type="entry name" value="DnaJ_C"/>
</dbReference>
<name>A0A6C0HN63_9ZZZZ</name>
<dbReference type="InterPro" id="IPR044713">
    <property type="entry name" value="DNJA1/2-like"/>
</dbReference>
<keyword evidence="1" id="KW-0479">Metal-binding</keyword>
<evidence type="ECO:0000256" key="1">
    <source>
        <dbReference type="ARBA" id="ARBA00022723"/>
    </source>
</evidence>
<keyword evidence="4" id="KW-0862">Zinc</keyword>
<dbReference type="Gene3D" id="2.60.260.20">
    <property type="entry name" value="Urease metallochaperone UreE, N-terminal domain"/>
    <property type="match status" value="2"/>
</dbReference>
<dbReference type="FunFam" id="2.60.260.20:FF:000003">
    <property type="entry name" value="DnaJ subfamily A member 2"/>
    <property type="match status" value="1"/>
</dbReference>
<dbReference type="PROSITE" id="PS50076">
    <property type="entry name" value="DNAJ_2"/>
    <property type="match status" value="1"/>
</dbReference>
<dbReference type="AlphaFoldDB" id="A0A6C0HN63"/>
<dbReference type="InterPro" id="IPR008971">
    <property type="entry name" value="HSP40/DnaJ_pept-bd"/>
</dbReference>
<dbReference type="InterPro" id="IPR001623">
    <property type="entry name" value="DnaJ_domain"/>
</dbReference>
<accession>A0A6C0HN63</accession>
<protein>
    <recommendedName>
        <fullName evidence="5">J domain-containing protein</fullName>
    </recommendedName>
</protein>
<dbReference type="CDD" id="cd06257">
    <property type="entry name" value="DnaJ"/>
    <property type="match status" value="1"/>
</dbReference>
<feature type="domain" description="J" evidence="5">
    <location>
        <begin position="2"/>
        <end position="66"/>
    </location>
</feature>
<dbReference type="GO" id="GO:0051082">
    <property type="term" value="F:unfolded protein binding"/>
    <property type="evidence" value="ECO:0007669"/>
    <property type="project" value="InterPro"/>
</dbReference>
<organism evidence="6">
    <name type="scientific">viral metagenome</name>
    <dbReference type="NCBI Taxonomy" id="1070528"/>
    <lineage>
        <taxon>unclassified sequences</taxon>
        <taxon>metagenomes</taxon>
        <taxon>organismal metagenomes</taxon>
    </lineage>
</organism>
<dbReference type="SUPFAM" id="SSF46565">
    <property type="entry name" value="Chaperone J-domain"/>
    <property type="match status" value="1"/>
</dbReference>
<dbReference type="GO" id="GO:0006457">
    <property type="term" value="P:protein folding"/>
    <property type="evidence" value="ECO:0007669"/>
    <property type="project" value="InterPro"/>
</dbReference>
<dbReference type="PRINTS" id="PR00625">
    <property type="entry name" value="JDOMAIN"/>
</dbReference>
<dbReference type="SMART" id="SM00271">
    <property type="entry name" value="DnaJ"/>
    <property type="match status" value="1"/>
</dbReference>
<keyword evidence="2" id="KW-0677">Repeat</keyword>
<dbReference type="Gene3D" id="1.10.287.110">
    <property type="entry name" value="DnaJ domain"/>
    <property type="match status" value="1"/>
</dbReference>
<dbReference type="CDD" id="cd10747">
    <property type="entry name" value="DnaJ_C"/>
    <property type="match status" value="1"/>
</dbReference>
<proteinExistence type="predicted"/>
<evidence type="ECO:0000256" key="3">
    <source>
        <dbReference type="ARBA" id="ARBA00022771"/>
    </source>
</evidence>